<feature type="repeat" description="ANK" evidence="3">
    <location>
        <begin position="192"/>
        <end position="220"/>
    </location>
</feature>
<keyword evidence="1" id="KW-0677">Repeat</keyword>
<dbReference type="eggNOG" id="KOG0504">
    <property type="taxonomic scope" value="Eukaryota"/>
</dbReference>
<evidence type="ECO:0000256" key="2">
    <source>
        <dbReference type="ARBA" id="ARBA00023043"/>
    </source>
</evidence>
<dbReference type="STRING" id="554155.C5FMT3"/>
<dbReference type="EMBL" id="DS995704">
    <property type="protein sequence ID" value="EEQ31904.1"/>
    <property type="molecule type" value="Genomic_DNA"/>
</dbReference>
<keyword evidence="2 3" id="KW-0040">ANK repeat</keyword>
<dbReference type="GeneID" id="9230102"/>
<accession>C5FMT3</accession>
<dbReference type="PROSITE" id="PS50297">
    <property type="entry name" value="ANK_REP_REGION"/>
    <property type="match status" value="1"/>
</dbReference>
<dbReference type="Gene3D" id="1.25.40.20">
    <property type="entry name" value="Ankyrin repeat-containing domain"/>
    <property type="match status" value="2"/>
</dbReference>
<dbReference type="InterPro" id="IPR036770">
    <property type="entry name" value="Ankyrin_rpt-contain_sf"/>
</dbReference>
<keyword evidence="5" id="KW-1185">Reference proteome</keyword>
<evidence type="ECO:0000313" key="5">
    <source>
        <dbReference type="Proteomes" id="UP000002035"/>
    </source>
</evidence>
<dbReference type="HOGENOM" id="CLU_576134_0_0_1"/>
<sequence>MYTPFPEEIWQEIFDHLVLILGPSYKGLRVALKLRLICSFFARGIIRAIHSTQIFREEKLYYYAPESLSSDYLRFQVLRRGQSSNDLINVIRIAARTLRLSNKTPLCDGSENLYNYTTILSEALVKVIPTWEVLRMMLLNNHSPIQHTIDPPDSPRHLISAAACVGNTELVKSLLQTEGISCNYVSSFFGAPLHLAALNGHVDTLKLLLEAGADPNLVNWISWEYKWEEDDIRIYTVTPLNFACLSGKWEIIRILSLPEYNIPVTDIHYQYAILNAVKGGHSDIVSYLLDKADLSSVPETTVYQFWYRTLRVACAHGSIDVVKVLLNRGVSVHKISGSRVLEPPLSITAGLGYYEIMTILLEKGADPNRRSLIRDTVPLLSCSFTKAAKYGFVKSFQMLMDYTKQTRHHKEVIHYAARSGQEHVIRYLAVTGIWSSLCGGKDKEVAEEAVKYASDQGYPWVGSLLAELGLLEPQ</sequence>
<dbReference type="PROSITE" id="PS50088">
    <property type="entry name" value="ANK_REPEAT"/>
    <property type="match status" value="1"/>
</dbReference>
<dbReference type="PANTHER" id="PTHR24126">
    <property type="entry name" value="ANKYRIN REPEAT, PH AND SEC7 DOMAIN CONTAINING PROTEIN SECG-RELATED"/>
    <property type="match status" value="1"/>
</dbReference>
<dbReference type="AlphaFoldDB" id="C5FMT3"/>
<evidence type="ECO:0000256" key="3">
    <source>
        <dbReference type="PROSITE-ProRule" id="PRU00023"/>
    </source>
</evidence>
<reference evidence="5" key="1">
    <citation type="journal article" date="2012" name="MBio">
        <title>Comparative genome analysis of Trichophyton rubrum and related dermatophytes reveals candidate genes involved in infection.</title>
        <authorList>
            <person name="Martinez D.A."/>
            <person name="Oliver B.G."/>
            <person name="Graeser Y."/>
            <person name="Goldberg J.M."/>
            <person name="Li W."/>
            <person name="Martinez-Rossi N.M."/>
            <person name="Monod M."/>
            <person name="Shelest E."/>
            <person name="Barton R.C."/>
            <person name="Birch E."/>
            <person name="Brakhage A.A."/>
            <person name="Chen Z."/>
            <person name="Gurr S.J."/>
            <person name="Heiman D."/>
            <person name="Heitman J."/>
            <person name="Kosti I."/>
            <person name="Rossi A."/>
            <person name="Saif S."/>
            <person name="Samalova M."/>
            <person name="Saunders C.W."/>
            <person name="Shea T."/>
            <person name="Summerbell R.C."/>
            <person name="Xu J."/>
            <person name="Young S."/>
            <person name="Zeng Q."/>
            <person name="Birren B.W."/>
            <person name="Cuomo C.A."/>
            <person name="White T.C."/>
        </authorList>
    </citation>
    <scope>NUCLEOTIDE SEQUENCE [LARGE SCALE GENOMIC DNA]</scope>
    <source>
        <strain evidence="5">ATCC MYA-4605 / CBS 113480</strain>
    </source>
</reference>
<name>C5FMT3_ARTOC</name>
<protein>
    <submittedName>
        <fullName evidence="4">Ankyrin domain-containing protein</fullName>
    </submittedName>
</protein>
<dbReference type="OMA" id="DCLMAAC"/>
<dbReference type="InterPro" id="IPR002110">
    <property type="entry name" value="Ankyrin_rpt"/>
</dbReference>
<dbReference type="VEuPathDB" id="FungiDB:MCYG_04723"/>
<organism evidence="4 5">
    <name type="scientific">Arthroderma otae (strain ATCC MYA-4605 / CBS 113480)</name>
    <name type="common">Microsporum canis</name>
    <dbReference type="NCBI Taxonomy" id="554155"/>
    <lineage>
        <taxon>Eukaryota</taxon>
        <taxon>Fungi</taxon>
        <taxon>Dikarya</taxon>
        <taxon>Ascomycota</taxon>
        <taxon>Pezizomycotina</taxon>
        <taxon>Eurotiomycetes</taxon>
        <taxon>Eurotiomycetidae</taxon>
        <taxon>Onygenales</taxon>
        <taxon>Arthrodermataceae</taxon>
        <taxon>Microsporum</taxon>
    </lineage>
</organism>
<dbReference type="PANTHER" id="PTHR24126:SF14">
    <property type="entry name" value="ANK_REP_REGION DOMAIN-CONTAINING PROTEIN"/>
    <property type="match status" value="1"/>
</dbReference>
<dbReference type="Proteomes" id="UP000002035">
    <property type="component" value="Unassembled WGS sequence"/>
</dbReference>
<proteinExistence type="predicted"/>
<dbReference type="OrthoDB" id="4772757at2759"/>
<evidence type="ECO:0000313" key="4">
    <source>
        <dbReference type="EMBL" id="EEQ31904.1"/>
    </source>
</evidence>
<evidence type="ECO:0000256" key="1">
    <source>
        <dbReference type="ARBA" id="ARBA00022737"/>
    </source>
</evidence>
<dbReference type="SMART" id="SM00248">
    <property type="entry name" value="ANK"/>
    <property type="match status" value="7"/>
</dbReference>
<dbReference type="Pfam" id="PF12796">
    <property type="entry name" value="Ank_2"/>
    <property type="match status" value="2"/>
</dbReference>
<gene>
    <name evidence="4" type="ORF">MCYG_04723</name>
</gene>
<dbReference type="RefSeq" id="XP_002846986.1">
    <property type="nucleotide sequence ID" value="XM_002846940.1"/>
</dbReference>
<dbReference type="SUPFAM" id="SSF48403">
    <property type="entry name" value="Ankyrin repeat"/>
    <property type="match status" value="1"/>
</dbReference>